<dbReference type="PROSITE" id="PS51257">
    <property type="entry name" value="PROKAR_LIPOPROTEIN"/>
    <property type="match status" value="1"/>
</dbReference>
<evidence type="ECO:0000256" key="5">
    <source>
        <dbReference type="ARBA" id="ARBA00022525"/>
    </source>
</evidence>
<evidence type="ECO:0000256" key="9">
    <source>
        <dbReference type="ARBA" id="ARBA00022989"/>
    </source>
</evidence>
<accession>A0ABR4CYH5</accession>
<feature type="domain" description="Rhodopsin" evidence="17">
    <location>
        <begin position="122"/>
        <end position="365"/>
    </location>
</feature>
<keyword evidence="12" id="KW-0449">Lipoprotein</keyword>
<dbReference type="InterPro" id="IPR052337">
    <property type="entry name" value="SAT4-like"/>
</dbReference>
<dbReference type="InterPro" id="IPR049326">
    <property type="entry name" value="Rhodopsin_dom_fungi"/>
</dbReference>
<comment type="subcellular location">
    <subcellularLocation>
        <location evidence="2">Membrane</location>
        <topology evidence="2">Lipid-anchor</topology>
        <topology evidence="2">GPI-anchor</topology>
    </subcellularLocation>
    <subcellularLocation>
        <location evidence="1">Membrane</location>
        <topology evidence="1">Multi-pass membrane protein</topology>
    </subcellularLocation>
    <subcellularLocation>
        <location evidence="3">Secreted</location>
    </subcellularLocation>
</comment>
<reference evidence="18 19" key="1">
    <citation type="journal article" date="2024" name="Commun. Biol.">
        <title>Comparative genomic analysis of thermophilic fungi reveals convergent evolutionary adaptations and gene losses.</title>
        <authorList>
            <person name="Steindorff A.S."/>
            <person name="Aguilar-Pontes M.V."/>
            <person name="Robinson A.J."/>
            <person name="Andreopoulos B."/>
            <person name="LaButti K."/>
            <person name="Kuo A."/>
            <person name="Mondo S."/>
            <person name="Riley R."/>
            <person name="Otillar R."/>
            <person name="Haridas S."/>
            <person name="Lipzen A."/>
            <person name="Grimwood J."/>
            <person name="Schmutz J."/>
            <person name="Clum A."/>
            <person name="Reid I.D."/>
            <person name="Moisan M.C."/>
            <person name="Butler G."/>
            <person name="Nguyen T.T.M."/>
            <person name="Dewar K."/>
            <person name="Conant G."/>
            <person name="Drula E."/>
            <person name="Henrissat B."/>
            <person name="Hansel C."/>
            <person name="Singer S."/>
            <person name="Hutchinson M.I."/>
            <person name="de Vries R.P."/>
            <person name="Natvig D.O."/>
            <person name="Powell A.J."/>
            <person name="Tsang A."/>
            <person name="Grigoriev I.V."/>
        </authorList>
    </citation>
    <scope>NUCLEOTIDE SEQUENCE [LARGE SCALE GENOMIC DNA]</scope>
    <source>
        <strain evidence="18 19">CBS 494.80</strain>
    </source>
</reference>
<comment type="similarity">
    <text evidence="13">Belongs to the SAT4 family.</text>
</comment>
<evidence type="ECO:0000256" key="3">
    <source>
        <dbReference type="ARBA" id="ARBA00004613"/>
    </source>
</evidence>
<dbReference type="InterPro" id="IPR008427">
    <property type="entry name" value="Extracellular_membr_CFEM_dom"/>
</dbReference>
<keyword evidence="9 14" id="KW-1133">Transmembrane helix</keyword>
<evidence type="ECO:0000256" key="8">
    <source>
        <dbReference type="ARBA" id="ARBA00022729"/>
    </source>
</evidence>
<feature type="transmembrane region" description="Helical" evidence="14">
    <location>
        <begin position="340"/>
        <end position="363"/>
    </location>
</feature>
<evidence type="ECO:0000259" key="16">
    <source>
        <dbReference type="Pfam" id="PF05730"/>
    </source>
</evidence>
<evidence type="ECO:0000256" key="1">
    <source>
        <dbReference type="ARBA" id="ARBA00004141"/>
    </source>
</evidence>
<evidence type="ECO:0000256" key="2">
    <source>
        <dbReference type="ARBA" id="ARBA00004589"/>
    </source>
</evidence>
<evidence type="ECO:0000256" key="11">
    <source>
        <dbReference type="ARBA" id="ARBA00023157"/>
    </source>
</evidence>
<proteinExistence type="inferred from homology"/>
<sequence>MQVFRAILLLCLSAACVEAASLNLTYLADLLDQVPQCGKECIIGLLNDVPVGLPDPNLICRNQTLQATAATCVFAKCDYVNQKQVAIVKRKFCAGMPIESRAWQVTIVGVVLASAAIMAVALRFHSRCSIVHSLGADDWLAFVAVLILIPYTVLNIYNGLVNGYGRHYWDLDPAKVQHILQFFYISELLYITTLTLVKSSMLVFYYRVFTPRWFVVADLMTLCVTIMAGLAIFICLVFQCSPIYGLWNPQLAPQCLNINTLKYASGAISVALDLIIIVLPIPVLINLKMGLKMKLSLFFMFGLGSLACVTAGIRLKYIVASFEYKNPIFHPLTGDNIMPAIWSFVEISVALICSCLPAIRALLSRWFPTVFDLTIQSSPNPEPTELPLSTNIDKALSYDNHYNPKEKSKSTFIEKVGPSYNKHSRIFSLAPSGGSVRSSAIFPQGLSSEFPGAYQPWGRGDSDTYNPQRVSFQRASFLQQNTHTRLDSPPAEDSEVKVWINPSFDAYGNPVESLRTPLTEDFRNSASASETSLWALEGPRVSDDLKLREAESWDQDHRYAELKREEEQRRVEERRISQALCIAGRGVVMKPVGVALPMKPHLRSGRMPRDEFQRALSPISSEMESNRF</sequence>
<name>A0ABR4CYH5_9HELO</name>
<keyword evidence="7 14" id="KW-0812">Transmembrane</keyword>
<evidence type="ECO:0008006" key="20">
    <source>
        <dbReference type="Google" id="ProtNLM"/>
    </source>
</evidence>
<evidence type="ECO:0000256" key="6">
    <source>
        <dbReference type="ARBA" id="ARBA00022622"/>
    </source>
</evidence>
<evidence type="ECO:0000256" key="15">
    <source>
        <dbReference type="SAM" id="SignalP"/>
    </source>
</evidence>
<keyword evidence="11" id="KW-1015">Disulfide bond</keyword>
<feature type="transmembrane region" description="Helical" evidence="14">
    <location>
        <begin position="264"/>
        <end position="285"/>
    </location>
</feature>
<dbReference type="EMBL" id="JAZHXI010000002">
    <property type="protein sequence ID" value="KAL2074973.1"/>
    <property type="molecule type" value="Genomic_DNA"/>
</dbReference>
<evidence type="ECO:0000313" key="19">
    <source>
        <dbReference type="Proteomes" id="UP001595075"/>
    </source>
</evidence>
<evidence type="ECO:0000256" key="12">
    <source>
        <dbReference type="ARBA" id="ARBA00023288"/>
    </source>
</evidence>
<feature type="domain" description="CFEM" evidence="16">
    <location>
        <begin position="31"/>
        <end position="94"/>
    </location>
</feature>
<feature type="transmembrane region" description="Helical" evidence="14">
    <location>
        <begin position="297"/>
        <end position="320"/>
    </location>
</feature>
<evidence type="ECO:0000256" key="14">
    <source>
        <dbReference type="SAM" id="Phobius"/>
    </source>
</evidence>
<evidence type="ECO:0000313" key="18">
    <source>
        <dbReference type="EMBL" id="KAL2074973.1"/>
    </source>
</evidence>
<dbReference type="PANTHER" id="PTHR33048:SF47">
    <property type="entry name" value="INTEGRAL MEMBRANE PROTEIN-RELATED"/>
    <property type="match status" value="1"/>
</dbReference>
<feature type="transmembrane region" description="Helical" evidence="14">
    <location>
        <begin position="136"/>
        <end position="158"/>
    </location>
</feature>
<dbReference type="Pfam" id="PF20684">
    <property type="entry name" value="Fung_rhodopsin"/>
    <property type="match status" value="1"/>
</dbReference>
<evidence type="ECO:0000256" key="13">
    <source>
        <dbReference type="ARBA" id="ARBA00038359"/>
    </source>
</evidence>
<keyword evidence="5" id="KW-0964">Secreted</keyword>
<keyword evidence="8 15" id="KW-0732">Signal</keyword>
<feature type="chain" id="PRO_5047129297" description="Extracellular membrane protein CFEM domain-containing protein" evidence="15">
    <location>
        <begin position="20"/>
        <end position="628"/>
    </location>
</feature>
<keyword evidence="6" id="KW-0325">Glycoprotein</keyword>
<keyword evidence="6" id="KW-0336">GPI-anchor</keyword>
<evidence type="ECO:0000256" key="4">
    <source>
        <dbReference type="ARBA" id="ARBA00010031"/>
    </source>
</evidence>
<feature type="transmembrane region" description="Helical" evidence="14">
    <location>
        <begin position="102"/>
        <end position="124"/>
    </location>
</feature>
<comment type="caution">
    <text evidence="18">The sequence shown here is derived from an EMBL/GenBank/DDBJ whole genome shotgun (WGS) entry which is preliminary data.</text>
</comment>
<protein>
    <recommendedName>
        <fullName evidence="20">Extracellular membrane protein CFEM domain-containing protein</fullName>
    </recommendedName>
</protein>
<dbReference type="Pfam" id="PF05730">
    <property type="entry name" value="CFEM"/>
    <property type="match status" value="1"/>
</dbReference>
<comment type="similarity">
    <text evidence="4">Belongs to the RBT5 family.</text>
</comment>
<keyword evidence="19" id="KW-1185">Reference proteome</keyword>
<feature type="transmembrane region" description="Helical" evidence="14">
    <location>
        <begin position="178"/>
        <end position="206"/>
    </location>
</feature>
<evidence type="ECO:0000259" key="17">
    <source>
        <dbReference type="Pfam" id="PF20684"/>
    </source>
</evidence>
<keyword evidence="10 14" id="KW-0472">Membrane</keyword>
<feature type="signal peptide" evidence="15">
    <location>
        <begin position="1"/>
        <end position="19"/>
    </location>
</feature>
<dbReference type="Proteomes" id="UP001595075">
    <property type="component" value="Unassembled WGS sequence"/>
</dbReference>
<evidence type="ECO:0000256" key="7">
    <source>
        <dbReference type="ARBA" id="ARBA00022692"/>
    </source>
</evidence>
<evidence type="ECO:0000256" key="10">
    <source>
        <dbReference type="ARBA" id="ARBA00023136"/>
    </source>
</evidence>
<organism evidence="18 19">
    <name type="scientific">Oculimacula yallundae</name>
    <dbReference type="NCBI Taxonomy" id="86028"/>
    <lineage>
        <taxon>Eukaryota</taxon>
        <taxon>Fungi</taxon>
        <taxon>Dikarya</taxon>
        <taxon>Ascomycota</taxon>
        <taxon>Pezizomycotina</taxon>
        <taxon>Leotiomycetes</taxon>
        <taxon>Helotiales</taxon>
        <taxon>Ploettnerulaceae</taxon>
        <taxon>Oculimacula</taxon>
    </lineage>
</organism>
<feature type="transmembrane region" description="Helical" evidence="14">
    <location>
        <begin position="213"/>
        <end position="244"/>
    </location>
</feature>
<dbReference type="PANTHER" id="PTHR33048">
    <property type="entry name" value="PTH11-LIKE INTEGRAL MEMBRANE PROTEIN (AFU_ORTHOLOGUE AFUA_5G11245)"/>
    <property type="match status" value="1"/>
</dbReference>
<gene>
    <name evidence="18" type="ORF">VTL71DRAFT_8753</name>
</gene>